<dbReference type="InterPro" id="IPR000938">
    <property type="entry name" value="CAP-Gly_domain"/>
</dbReference>
<dbReference type="AlphaFoldDB" id="A0A6L2PXF9"/>
<feature type="domain" description="CAP-Gly" evidence="1">
    <location>
        <begin position="48"/>
        <end position="94"/>
    </location>
</feature>
<dbReference type="Proteomes" id="UP000502823">
    <property type="component" value="Unassembled WGS sequence"/>
</dbReference>
<evidence type="ECO:0000313" key="3">
    <source>
        <dbReference type="Proteomes" id="UP000502823"/>
    </source>
</evidence>
<dbReference type="SUPFAM" id="SSF74924">
    <property type="entry name" value="Cap-Gly domain"/>
    <property type="match status" value="1"/>
</dbReference>
<accession>A0A6L2PXF9</accession>
<reference evidence="3" key="1">
    <citation type="submission" date="2020-01" db="EMBL/GenBank/DDBJ databases">
        <title>Draft genome sequence of the Termite Coptotermes fromosanus.</title>
        <authorList>
            <person name="Itakura S."/>
            <person name="Yosikawa Y."/>
            <person name="Umezawa K."/>
        </authorList>
    </citation>
    <scope>NUCLEOTIDE SEQUENCE [LARGE SCALE GENOMIC DNA]</scope>
</reference>
<evidence type="ECO:0000313" key="2">
    <source>
        <dbReference type="EMBL" id="GFG37311.1"/>
    </source>
</evidence>
<dbReference type="PROSITE" id="PS50245">
    <property type="entry name" value="CAP_GLY_2"/>
    <property type="match status" value="1"/>
</dbReference>
<keyword evidence="3" id="KW-1185">Reference proteome</keyword>
<dbReference type="Pfam" id="PF01302">
    <property type="entry name" value="CAP_GLY"/>
    <property type="match status" value="1"/>
</dbReference>
<dbReference type="InterPro" id="IPR036859">
    <property type="entry name" value="CAP-Gly_dom_sf"/>
</dbReference>
<proteinExistence type="predicted"/>
<dbReference type="EMBL" id="BLKM01009550">
    <property type="protein sequence ID" value="GFG37311.1"/>
    <property type="molecule type" value="Genomic_DNA"/>
</dbReference>
<dbReference type="Gene3D" id="2.30.30.190">
    <property type="entry name" value="CAP Gly-rich-like domain"/>
    <property type="match status" value="1"/>
</dbReference>
<gene>
    <name evidence="2" type="ORF">Cfor_05328</name>
</gene>
<sequence length="100" mass="11267">MCYAAEFVPPQSAQPFLPKIPRDLKLDYFVKVITSEGRVMVGRVRYVGLVSGKSDPHVGVELPQDMGDSDGVFQGRRYFDWTALPAPYINAAWKNLQIYS</sequence>
<comment type="caution">
    <text evidence="2">The sequence shown here is derived from an EMBL/GenBank/DDBJ whole genome shotgun (WGS) entry which is preliminary data.</text>
</comment>
<dbReference type="SMART" id="SM01052">
    <property type="entry name" value="CAP_GLY"/>
    <property type="match status" value="1"/>
</dbReference>
<organism evidence="2 3">
    <name type="scientific">Coptotermes formosanus</name>
    <name type="common">Formosan subterranean termite</name>
    <dbReference type="NCBI Taxonomy" id="36987"/>
    <lineage>
        <taxon>Eukaryota</taxon>
        <taxon>Metazoa</taxon>
        <taxon>Ecdysozoa</taxon>
        <taxon>Arthropoda</taxon>
        <taxon>Hexapoda</taxon>
        <taxon>Insecta</taxon>
        <taxon>Pterygota</taxon>
        <taxon>Neoptera</taxon>
        <taxon>Polyneoptera</taxon>
        <taxon>Dictyoptera</taxon>
        <taxon>Blattodea</taxon>
        <taxon>Blattoidea</taxon>
        <taxon>Termitoidae</taxon>
        <taxon>Rhinotermitidae</taxon>
        <taxon>Coptotermes</taxon>
    </lineage>
</organism>
<evidence type="ECO:0000259" key="1">
    <source>
        <dbReference type="PROSITE" id="PS50245"/>
    </source>
</evidence>
<name>A0A6L2PXF9_COPFO</name>
<protein>
    <recommendedName>
        <fullName evidence="1">CAP-Gly domain-containing protein</fullName>
    </recommendedName>
</protein>
<dbReference type="InParanoid" id="A0A6L2PXF9"/>
<dbReference type="OrthoDB" id="2130750at2759"/>